<dbReference type="GO" id="GO:0003700">
    <property type="term" value="F:DNA-binding transcription factor activity"/>
    <property type="evidence" value="ECO:0007669"/>
    <property type="project" value="TreeGrafter"/>
</dbReference>
<gene>
    <name evidence="3" type="ORF">BM613_14450</name>
</gene>
<dbReference type="CDD" id="cd00093">
    <property type="entry name" value="HTH_XRE"/>
    <property type="match status" value="1"/>
</dbReference>
<dbReference type="Gene3D" id="1.10.260.40">
    <property type="entry name" value="lambda repressor-like DNA-binding domains"/>
    <property type="match status" value="1"/>
</dbReference>
<dbReference type="Pfam" id="PF01381">
    <property type="entry name" value="HTH_3"/>
    <property type="match status" value="1"/>
</dbReference>
<proteinExistence type="predicted"/>
<reference evidence="3 4" key="1">
    <citation type="submission" date="2016-11" db="EMBL/GenBank/DDBJ databases">
        <title>Comparative genomics of Acidibacillus ferroxidans species.</title>
        <authorList>
            <person name="Oliveira G."/>
            <person name="Nunes G."/>
            <person name="Oliveira R."/>
            <person name="Araujo F."/>
            <person name="Salim A."/>
            <person name="Scholte L."/>
            <person name="Morais D."/>
            <person name="Nancucheo I."/>
            <person name="Johnson D.B."/>
            <person name="Grail B."/>
            <person name="Bittencourt J."/>
            <person name="Valadares R."/>
        </authorList>
    </citation>
    <scope>NUCLEOTIDE SEQUENCE [LARGE SCALE GENOMIC DNA]</scope>
    <source>
        <strain evidence="3 4">Y002</strain>
    </source>
</reference>
<dbReference type="SUPFAM" id="SSF47413">
    <property type="entry name" value="lambda repressor-like DNA-binding domains"/>
    <property type="match status" value="1"/>
</dbReference>
<feature type="domain" description="HTH cro/C1-type" evidence="2">
    <location>
        <begin position="4"/>
        <end position="58"/>
    </location>
</feature>
<name>A0A2U3CNU1_SULT2</name>
<comment type="caution">
    <text evidence="3">The sequence shown here is derived from an EMBL/GenBank/DDBJ whole genome shotgun (WGS) entry which is preliminary data.</text>
</comment>
<dbReference type="InterPro" id="IPR050807">
    <property type="entry name" value="TransReg_Diox_bact_type"/>
</dbReference>
<dbReference type="GO" id="GO:0003677">
    <property type="term" value="F:DNA binding"/>
    <property type="evidence" value="ECO:0007669"/>
    <property type="project" value="UniProtKB-KW"/>
</dbReference>
<dbReference type="AlphaFoldDB" id="A0A2U3CNU1"/>
<dbReference type="RefSeq" id="WP_109431870.1">
    <property type="nucleotide sequence ID" value="NZ_MPDK01000101.1"/>
</dbReference>
<protein>
    <recommendedName>
        <fullName evidence="2">HTH cro/C1-type domain-containing protein</fullName>
    </recommendedName>
</protein>
<dbReference type="InterPro" id="IPR010982">
    <property type="entry name" value="Lambda_DNA-bd_dom_sf"/>
</dbReference>
<dbReference type="PANTHER" id="PTHR46797">
    <property type="entry name" value="HTH-TYPE TRANSCRIPTIONAL REGULATOR"/>
    <property type="match status" value="1"/>
</dbReference>
<sequence>MKKIRQLRNDRQWSLNEVARAIEVSKSAIWGIETGRRKPSIDTAVKLSKLFDVSIQELLKNVEKERI</sequence>
<keyword evidence="1" id="KW-0238">DNA-binding</keyword>
<dbReference type="OrthoDB" id="9812495at2"/>
<evidence type="ECO:0000259" key="2">
    <source>
        <dbReference type="PROSITE" id="PS50943"/>
    </source>
</evidence>
<dbReference type="EMBL" id="MPDK01000101">
    <property type="protein sequence ID" value="PWI50705.1"/>
    <property type="molecule type" value="Genomic_DNA"/>
</dbReference>
<dbReference type="SMART" id="SM00530">
    <property type="entry name" value="HTH_XRE"/>
    <property type="match status" value="1"/>
</dbReference>
<evidence type="ECO:0000256" key="1">
    <source>
        <dbReference type="ARBA" id="ARBA00023125"/>
    </source>
</evidence>
<accession>A0A2U3CNU1</accession>
<dbReference type="PANTHER" id="PTHR46797:SF1">
    <property type="entry name" value="METHYLPHOSPHONATE SYNTHASE"/>
    <property type="match status" value="1"/>
</dbReference>
<dbReference type="InterPro" id="IPR001387">
    <property type="entry name" value="Cro/C1-type_HTH"/>
</dbReference>
<keyword evidence="4" id="KW-1185">Reference proteome</keyword>
<organism evidence="3 4">
    <name type="scientific">Sulfoacidibacillus thermotolerans</name>
    <name type="common">Acidibacillus sulfuroxidans</name>
    <dbReference type="NCBI Taxonomy" id="1765684"/>
    <lineage>
        <taxon>Bacteria</taxon>
        <taxon>Bacillati</taxon>
        <taxon>Bacillota</taxon>
        <taxon>Bacilli</taxon>
        <taxon>Bacillales</taxon>
        <taxon>Alicyclobacillaceae</taxon>
        <taxon>Sulfoacidibacillus</taxon>
    </lineage>
</organism>
<evidence type="ECO:0000313" key="3">
    <source>
        <dbReference type="EMBL" id="PWI50705.1"/>
    </source>
</evidence>
<evidence type="ECO:0000313" key="4">
    <source>
        <dbReference type="Proteomes" id="UP000245380"/>
    </source>
</evidence>
<dbReference type="Proteomes" id="UP000245380">
    <property type="component" value="Unassembled WGS sequence"/>
</dbReference>
<dbReference type="GO" id="GO:0005829">
    <property type="term" value="C:cytosol"/>
    <property type="evidence" value="ECO:0007669"/>
    <property type="project" value="TreeGrafter"/>
</dbReference>
<dbReference type="PROSITE" id="PS50943">
    <property type="entry name" value="HTH_CROC1"/>
    <property type="match status" value="1"/>
</dbReference>